<protein>
    <recommendedName>
        <fullName evidence="9">Potassium-transporting ATPase potassium-binding subunit</fullName>
    </recommendedName>
    <alternativeName>
        <fullName evidence="9">ATP phosphohydrolase [potassium-transporting] A chain</fullName>
    </alternativeName>
    <alternativeName>
        <fullName evidence="9">Potassium-binding and translocating subunit A</fullName>
    </alternativeName>
    <alternativeName>
        <fullName evidence="9">Potassium-translocating ATPase A chain</fullName>
    </alternativeName>
</protein>
<dbReference type="HAMAP" id="MF_00275">
    <property type="entry name" value="KdpA"/>
    <property type="match status" value="1"/>
</dbReference>
<feature type="transmembrane region" description="Helical" evidence="9">
    <location>
        <begin position="56"/>
        <end position="77"/>
    </location>
</feature>
<evidence type="ECO:0000256" key="2">
    <source>
        <dbReference type="ARBA" id="ARBA00022475"/>
    </source>
</evidence>
<keyword evidence="1 9" id="KW-0813">Transport</keyword>
<evidence type="ECO:0000313" key="11">
    <source>
        <dbReference type="Proteomes" id="UP000186705"/>
    </source>
</evidence>
<keyword evidence="11" id="KW-1185">Reference proteome</keyword>
<evidence type="ECO:0000256" key="3">
    <source>
        <dbReference type="ARBA" id="ARBA00022538"/>
    </source>
</evidence>
<reference evidence="10 11" key="1">
    <citation type="submission" date="2016-11" db="EMBL/GenBank/DDBJ databases">
        <title>Description of two novel members of the family Erysipelotrichaceae: Ileibacterium lipovorans gen. nov., sp. nov. and Dubosiella newyorkensis, gen. nov., sp. nov.</title>
        <authorList>
            <person name="Cox L.M."/>
            <person name="Sohn J."/>
            <person name="Tyrrell K.L."/>
            <person name="Citron D.M."/>
            <person name="Lawson P.A."/>
            <person name="Patel N.B."/>
            <person name="Iizumi T."/>
            <person name="Perez-Perez G.I."/>
            <person name="Goldstein E.J."/>
            <person name="Blaser M.J."/>
        </authorList>
    </citation>
    <scope>NUCLEOTIDE SEQUENCE [LARGE SCALE GENOMIC DNA]</scope>
    <source>
        <strain evidence="10 11">NYU-BL-A4</strain>
    </source>
</reference>
<dbReference type="InterPro" id="IPR004623">
    <property type="entry name" value="KdpA"/>
</dbReference>
<dbReference type="EMBL" id="MPKA01000055">
    <property type="protein sequence ID" value="OLU47012.1"/>
    <property type="molecule type" value="Genomic_DNA"/>
</dbReference>
<comment type="caution">
    <text evidence="9">Lacks conserved residue(s) required for the propagation of feature annotation.</text>
</comment>
<feature type="transmembrane region" description="Helical" evidence="9">
    <location>
        <begin position="527"/>
        <end position="549"/>
    </location>
</feature>
<keyword evidence="3 9" id="KW-0633">Potassium transport</keyword>
<dbReference type="RefSeq" id="WP_076340936.1">
    <property type="nucleotide sequence ID" value="NZ_CAPDDE010000026.1"/>
</dbReference>
<feature type="transmembrane region" description="Helical" evidence="9">
    <location>
        <begin position="151"/>
        <end position="172"/>
    </location>
</feature>
<feature type="transmembrane region" description="Helical" evidence="9">
    <location>
        <begin position="375"/>
        <end position="400"/>
    </location>
</feature>
<dbReference type="Pfam" id="PF03814">
    <property type="entry name" value="KdpA"/>
    <property type="match status" value="1"/>
</dbReference>
<comment type="subunit">
    <text evidence="9">The system is composed of three essential subunits: KdpA, KdpB and KdpC.</text>
</comment>
<evidence type="ECO:0000256" key="4">
    <source>
        <dbReference type="ARBA" id="ARBA00022692"/>
    </source>
</evidence>
<dbReference type="OrthoDB" id="9763796at2"/>
<name>A0A1U7NNT0_9FIRM</name>
<gene>
    <name evidence="9" type="primary">kdpA</name>
    <name evidence="10" type="ORF">BO225_03685</name>
</gene>
<evidence type="ECO:0000313" key="10">
    <source>
        <dbReference type="EMBL" id="OLU47012.1"/>
    </source>
</evidence>
<dbReference type="GO" id="GO:0030955">
    <property type="term" value="F:potassium ion binding"/>
    <property type="evidence" value="ECO:0007669"/>
    <property type="project" value="UniProtKB-UniRule"/>
</dbReference>
<keyword evidence="8 9" id="KW-0472">Membrane</keyword>
<comment type="subcellular location">
    <subcellularLocation>
        <location evidence="9">Cell membrane</location>
        <topology evidence="9">Multi-pass membrane protein</topology>
    </subcellularLocation>
</comment>
<dbReference type="GeneID" id="78275049"/>
<dbReference type="PIRSF" id="PIRSF001294">
    <property type="entry name" value="K_ATPaseA"/>
    <property type="match status" value="1"/>
</dbReference>
<feature type="transmembrane region" description="Helical" evidence="9">
    <location>
        <begin position="296"/>
        <end position="316"/>
    </location>
</feature>
<proteinExistence type="inferred from homology"/>
<evidence type="ECO:0000256" key="7">
    <source>
        <dbReference type="ARBA" id="ARBA00023065"/>
    </source>
</evidence>
<keyword evidence="6 9" id="KW-1133">Transmembrane helix</keyword>
<organism evidence="10 11">
    <name type="scientific">Dubosiella newyorkensis</name>
    <dbReference type="NCBI Taxonomy" id="1862672"/>
    <lineage>
        <taxon>Bacteria</taxon>
        <taxon>Bacillati</taxon>
        <taxon>Bacillota</taxon>
        <taxon>Erysipelotrichia</taxon>
        <taxon>Erysipelotrichales</taxon>
        <taxon>Erysipelotrichaceae</taxon>
        <taxon>Dubosiella</taxon>
    </lineage>
</organism>
<evidence type="ECO:0000256" key="9">
    <source>
        <dbReference type="HAMAP-Rule" id="MF_00275"/>
    </source>
</evidence>
<comment type="similarity">
    <text evidence="9">Belongs to the KdpA family.</text>
</comment>
<feature type="transmembrane region" description="Helical" evidence="9">
    <location>
        <begin position="121"/>
        <end position="139"/>
    </location>
</feature>
<dbReference type="GO" id="GO:0008556">
    <property type="term" value="F:P-type potassium transmembrane transporter activity"/>
    <property type="evidence" value="ECO:0007669"/>
    <property type="project" value="InterPro"/>
</dbReference>
<evidence type="ECO:0000256" key="1">
    <source>
        <dbReference type="ARBA" id="ARBA00022448"/>
    </source>
</evidence>
<sequence length="558" mass="59707">MLSCIVILLSAILLAIPMGEWCKKVMNQEIPFIQKSEHKILKFLHISSREMNWKQYFASILVFSLLSFIVLFLILLANGMEAWMAFNTTCSFITNTNWQSYDPQTSLNWITQAAGMSVQNFISAAIGICVVFVLIRGLINKETSALGNFWQDLIGCLVYILLPLNLVAALILGAQGVPMNLENQASSALLEAVAIDSSGQLLEDATIQEDIVYLDGQEVKDATILTQQNIPSGLAASQIAIKQSGTNGGGISAANAANPYENPTPLTNIVENVLILLLPMALCFSFGFMIKNNKQGWAIFAAMLILFVLALLFGMIPEMQAMNMEGKEARLGIAQSAFWSISTTAASNGSVNSALNSMTPMSSMICMILMQVGEVVFGGVGSGLYGMIAFIVLSVFIAGLMVGRTPEFLQKKIEPYEMKRALILCLATPVCILLGSALFSLCPPAGIEQGAHGFSQILYAFTSQGANNGSAMGGFVMSEALFNGVGGVIMLLARYVPIFATLAMAGSLGMKKKVALSAGVLKTDSSLFVFLLIVVVLLIGALSFFPALALGPIAQFLG</sequence>
<keyword evidence="5 9" id="KW-0630">Potassium</keyword>
<keyword evidence="4 9" id="KW-0812">Transmembrane</keyword>
<feature type="transmembrane region" description="Helical" evidence="9">
    <location>
        <begin position="421"/>
        <end position="441"/>
    </location>
</feature>
<feature type="transmembrane region" description="Helical" evidence="9">
    <location>
        <begin position="480"/>
        <end position="506"/>
    </location>
</feature>
<dbReference type="PANTHER" id="PTHR30607:SF2">
    <property type="entry name" value="POTASSIUM-TRANSPORTING ATPASE POTASSIUM-BINDING SUBUNIT"/>
    <property type="match status" value="1"/>
</dbReference>
<dbReference type="GO" id="GO:0005886">
    <property type="term" value="C:plasma membrane"/>
    <property type="evidence" value="ECO:0007669"/>
    <property type="project" value="UniProtKB-SubCell"/>
</dbReference>
<feature type="transmembrane region" description="Helical" evidence="9">
    <location>
        <begin position="273"/>
        <end position="290"/>
    </location>
</feature>
<evidence type="ECO:0000256" key="8">
    <source>
        <dbReference type="ARBA" id="ARBA00023136"/>
    </source>
</evidence>
<comment type="caution">
    <text evidence="10">The sequence shown here is derived from an EMBL/GenBank/DDBJ whole genome shotgun (WGS) entry which is preliminary data.</text>
</comment>
<dbReference type="PANTHER" id="PTHR30607">
    <property type="entry name" value="POTASSIUM-TRANSPORTING ATPASE A CHAIN"/>
    <property type="match status" value="1"/>
</dbReference>
<dbReference type="Proteomes" id="UP000186705">
    <property type="component" value="Unassembled WGS sequence"/>
</dbReference>
<comment type="function">
    <text evidence="9">Part of the high-affinity ATP-driven potassium transport (or Kdp) system, which catalyzes the hydrolysis of ATP coupled with the electrogenic transport of potassium into the cytoplasm. This subunit binds the extracellular potassium ions and delivers the ions to the membrane domain of KdpB through an intramembrane tunnel.</text>
</comment>
<evidence type="ECO:0000256" key="5">
    <source>
        <dbReference type="ARBA" id="ARBA00022958"/>
    </source>
</evidence>
<keyword evidence="7 9" id="KW-0406">Ion transport</keyword>
<evidence type="ECO:0000256" key="6">
    <source>
        <dbReference type="ARBA" id="ARBA00022989"/>
    </source>
</evidence>
<accession>A0A1U7NNT0</accession>
<dbReference type="AlphaFoldDB" id="A0A1U7NNT0"/>
<dbReference type="STRING" id="1862672.BO225_03685"/>
<keyword evidence="2 9" id="KW-1003">Cell membrane</keyword>